<protein>
    <submittedName>
        <fullName evidence="5">Carbohydrate ABC transporter substrate-binding protein (CUT1 family)</fullName>
    </submittedName>
</protein>
<comment type="caution">
    <text evidence="5">The sequence shown here is derived from an EMBL/GenBank/DDBJ whole genome shotgun (WGS) entry which is preliminary data.</text>
</comment>
<keyword evidence="6" id="KW-1185">Reference proteome</keyword>
<evidence type="ECO:0000256" key="2">
    <source>
        <dbReference type="ARBA" id="ARBA00022448"/>
    </source>
</evidence>
<feature type="chain" id="PRO_5038655650" evidence="4">
    <location>
        <begin position="27"/>
        <end position="435"/>
    </location>
</feature>
<dbReference type="PANTHER" id="PTHR30061:SF50">
    <property type="entry name" value="MALTOSE_MALTODEXTRIN-BINDING PERIPLASMIC PROTEIN"/>
    <property type="match status" value="1"/>
</dbReference>
<accession>A0A543DLP0</accession>
<dbReference type="Proteomes" id="UP000315677">
    <property type="component" value="Unassembled WGS sequence"/>
</dbReference>
<dbReference type="Pfam" id="PF01547">
    <property type="entry name" value="SBP_bac_1"/>
    <property type="match status" value="1"/>
</dbReference>
<evidence type="ECO:0000256" key="1">
    <source>
        <dbReference type="ARBA" id="ARBA00008520"/>
    </source>
</evidence>
<reference evidence="5 6" key="1">
    <citation type="submission" date="2019-06" db="EMBL/GenBank/DDBJ databases">
        <title>Sequencing the genomes of 1000 actinobacteria strains.</title>
        <authorList>
            <person name="Klenk H.-P."/>
        </authorList>
    </citation>
    <scope>NUCLEOTIDE SEQUENCE [LARGE SCALE GENOMIC DNA]</scope>
    <source>
        <strain evidence="5 6">DSM 45301</strain>
    </source>
</reference>
<dbReference type="SUPFAM" id="SSF53850">
    <property type="entry name" value="Periplasmic binding protein-like II"/>
    <property type="match status" value="1"/>
</dbReference>
<evidence type="ECO:0000256" key="3">
    <source>
        <dbReference type="ARBA" id="ARBA00022729"/>
    </source>
</evidence>
<evidence type="ECO:0000313" key="6">
    <source>
        <dbReference type="Proteomes" id="UP000315677"/>
    </source>
</evidence>
<dbReference type="InterPro" id="IPR006059">
    <property type="entry name" value="SBP"/>
</dbReference>
<dbReference type="GO" id="GO:0015768">
    <property type="term" value="P:maltose transport"/>
    <property type="evidence" value="ECO:0007669"/>
    <property type="project" value="TreeGrafter"/>
</dbReference>
<dbReference type="CDD" id="cd14747">
    <property type="entry name" value="PBP2_MalE"/>
    <property type="match status" value="1"/>
</dbReference>
<dbReference type="GO" id="GO:0042956">
    <property type="term" value="P:maltodextrin transmembrane transport"/>
    <property type="evidence" value="ECO:0007669"/>
    <property type="project" value="TreeGrafter"/>
</dbReference>
<dbReference type="PANTHER" id="PTHR30061">
    <property type="entry name" value="MALTOSE-BINDING PERIPLASMIC PROTEIN"/>
    <property type="match status" value="1"/>
</dbReference>
<comment type="similarity">
    <text evidence="1">Belongs to the bacterial solute-binding protein 1 family.</text>
</comment>
<gene>
    <name evidence="5" type="ORF">FB558_5959</name>
</gene>
<dbReference type="GO" id="GO:0055052">
    <property type="term" value="C:ATP-binding cassette (ABC) transporter complex, substrate-binding subunit-containing"/>
    <property type="evidence" value="ECO:0007669"/>
    <property type="project" value="TreeGrafter"/>
</dbReference>
<evidence type="ECO:0000256" key="4">
    <source>
        <dbReference type="SAM" id="SignalP"/>
    </source>
</evidence>
<feature type="signal peptide" evidence="4">
    <location>
        <begin position="1"/>
        <end position="26"/>
    </location>
</feature>
<proteinExistence type="inferred from homology"/>
<dbReference type="Gene3D" id="3.40.190.10">
    <property type="entry name" value="Periplasmic binding protein-like II"/>
    <property type="match status" value="2"/>
</dbReference>
<name>A0A543DLP0_9PSEU</name>
<dbReference type="EMBL" id="VFPA01000003">
    <property type="protein sequence ID" value="TQM10175.1"/>
    <property type="molecule type" value="Genomic_DNA"/>
</dbReference>
<sequence>MWSMPGSRAARRTAVAATAAAALALAGCGSGGDEGGAAGGDRALTVWIMEGTNPDAEPFFSELSTAFQERTGATLDVQFVQWASAHDRFVTSIAGGTTPDVAEVGTTWVGEFGDAGALVDLTSRVQEAGLSDGLVDGLVEAGTLDGALYGMPWYAGVRSLVYRTDVFAELGLTPPTTWDELVAVGQRIKEARPDLLPLPIAGDNEFIVYPFLWGAGGQIATQNGGTWTSGVDSPESRAGIQFYADLALTHGFSTPAAATWRETDLRDSFTKGQSAMIFSGSWTPKAILEAAPDLEGKIGAFPIPGPDGGLAPSVLGGSLLSVFEGTDDEDLAWQLVEMMGTGEFASKWAGESSYFPGTKALLDEAAQSPDPLVAPFARQMVESGRSVPVTPLFGQIQGKKTIAAMMRSILTGEATVEQATSTAAAEMNQIFADGA</sequence>
<organism evidence="5 6">
    <name type="scientific">Pseudonocardia kunmingensis</name>
    <dbReference type="NCBI Taxonomy" id="630975"/>
    <lineage>
        <taxon>Bacteria</taxon>
        <taxon>Bacillati</taxon>
        <taxon>Actinomycetota</taxon>
        <taxon>Actinomycetes</taxon>
        <taxon>Pseudonocardiales</taxon>
        <taxon>Pseudonocardiaceae</taxon>
        <taxon>Pseudonocardia</taxon>
    </lineage>
</organism>
<keyword evidence="2" id="KW-0813">Transport</keyword>
<dbReference type="AlphaFoldDB" id="A0A543DLP0"/>
<dbReference type="GO" id="GO:1901982">
    <property type="term" value="F:maltose binding"/>
    <property type="evidence" value="ECO:0007669"/>
    <property type="project" value="TreeGrafter"/>
</dbReference>
<evidence type="ECO:0000313" key="5">
    <source>
        <dbReference type="EMBL" id="TQM10175.1"/>
    </source>
</evidence>
<keyword evidence="3 4" id="KW-0732">Signal</keyword>